<evidence type="ECO:0000313" key="4">
    <source>
        <dbReference type="Proteomes" id="UP000572268"/>
    </source>
</evidence>
<dbReference type="Proteomes" id="UP000572268">
    <property type="component" value="Unassembled WGS sequence"/>
</dbReference>
<feature type="chain" id="PRO_5029483570" evidence="2">
    <location>
        <begin position="24"/>
        <end position="541"/>
    </location>
</feature>
<feature type="compositionally biased region" description="Polar residues" evidence="1">
    <location>
        <begin position="101"/>
        <end position="132"/>
    </location>
</feature>
<keyword evidence="2" id="KW-0732">Signal</keyword>
<protein>
    <submittedName>
        <fullName evidence="3">Uncharacterized protein</fullName>
    </submittedName>
</protein>
<feature type="compositionally biased region" description="Basic and acidic residues" evidence="1">
    <location>
        <begin position="91"/>
        <end position="100"/>
    </location>
</feature>
<reference evidence="3 4" key="1">
    <citation type="submission" date="2020-04" db="EMBL/GenBank/DDBJ databases">
        <title>Perkinsus olseni comparative genomics.</title>
        <authorList>
            <person name="Bogema D.R."/>
        </authorList>
    </citation>
    <scope>NUCLEOTIDE SEQUENCE [LARGE SCALE GENOMIC DNA]</scope>
    <source>
        <strain evidence="3">ATCC PRA-31</strain>
    </source>
</reference>
<feature type="signal peptide" evidence="2">
    <location>
        <begin position="1"/>
        <end position="23"/>
    </location>
</feature>
<dbReference type="AlphaFoldDB" id="A0A7J6MQ21"/>
<feature type="region of interest" description="Disordered" evidence="1">
    <location>
        <begin position="91"/>
        <end position="132"/>
    </location>
</feature>
<evidence type="ECO:0000256" key="2">
    <source>
        <dbReference type="SAM" id="SignalP"/>
    </source>
</evidence>
<evidence type="ECO:0000256" key="1">
    <source>
        <dbReference type="SAM" id="MobiDB-lite"/>
    </source>
</evidence>
<gene>
    <name evidence="3" type="ORF">FOL46_006680</name>
</gene>
<evidence type="ECO:0000313" key="3">
    <source>
        <dbReference type="EMBL" id="KAF4673699.1"/>
    </source>
</evidence>
<comment type="caution">
    <text evidence="3">The sequence shown here is derived from an EMBL/GenBank/DDBJ whole genome shotgun (WGS) entry which is preliminary data.</text>
</comment>
<organism evidence="3 4">
    <name type="scientific">Perkinsus olseni</name>
    <name type="common">Perkinsus atlanticus</name>
    <dbReference type="NCBI Taxonomy" id="32597"/>
    <lineage>
        <taxon>Eukaryota</taxon>
        <taxon>Sar</taxon>
        <taxon>Alveolata</taxon>
        <taxon>Perkinsozoa</taxon>
        <taxon>Perkinsea</taxon>
        <taxon>Perkinsida</taxon>
        <taxon>Perkinsidae</taxon>
        <taxon>Perkinsus</taxon>
    </lineage>
</organism>
<dbReference type="EMBL" id="JABANN010000044">
    <property type="protein sequence ID" value="KAF4673699.1"/>
    <property type="molecule type" value="Genomic_DNA"/>
</dbReference>
<proteinExistence type="predicted"/>
<accession>A0A7J6MQ21</accession>
<sequence>MVSLAHWALPCMTIMTRWMTVRAASKGSGGRRRPSREPAECASLDHTDTLKEQVSKLSNGLTKLTEKVTKMSEKFSKLTEKVATLTKQVSEIHDGRRQGETSEFSHNMPEPQSLTLQTEGTARTKSLAQDDASSARVSELYNENKRLREEVKKLDTRVSGLLSFNEQVETEPGRCTVRRLDSFISVSNDMSRHRVLWEINTKVEFKGDSEEILRKMGRLYPIGHLLKEIYKALEHCMYTLTCSQLIETIEQTPPKGYKPGKDWMKKFISNNMNDAVSHAKRYGKEDDSSGSDKYGRLLNQMSKLNDRMSKLIHFTQKIKVRRGECEARYIDGDLAVRDDYTHPHAQESKGINVYVQVANLASEVTKLNKQVSKLTSLVSSQTNKLSKLMSFSRKIEAQPKRCVGHYVDGDITVSWEDDIQTVSWRVTDPRELYFSASIRPSKWTTIIFQDADREGEIKANLIDMPRRVANIFPLSNNLTDMIMKASTDSKDEMTCTFMIDLLERTPPEGYQAGWDWMKKFLNDKMAKALQLAGDVGKLKSI</sequence>
<name>A0A7J6MQ21_PEROL</name>